<reference evidence="2 3" key="1">
    <citation type="journal article" date="2015" name="Genome Announc.">
        <title>The 474-Kilobase-Pair Complete Genome Sequence of CeV-01B, a Virus Infecting Haptolina (Chrysochromulina) ericina (Prymnesiophyceae).</title>
        <authorList>
            <person name="Gallot-Lavallee L."/>
            <person name="Pagarete A."/>
            <person name="Legendre M."/>
            <person name="Santini S."/>
            <person name="Sandaa R.A."/>
            <person name="Himmelbauer H."/>
            <person name="Ogata H."/>
            <person name="Bratbak G."/>
            <person name="Claverie J.M."/>
        </authorList>
    </citation>
    <scope>NUCLEOTIDE SEQUENCE [LARGE SCALE GENOMIC DNA]</scope>
    <source>
        <strain evidence="2">CeV-01B</strain>
    </source>
</reference>
<dbReference type="Pfam" id="PF19065">
    <property type="entry name" value="P8_CR"/>
    <property type="match status" value="1"/>
</dbReference>
<dbReference type="OrthoDB" id="21526at10239"/>
<gene>
    <name evidence="2" type="ORF">ceV_079</name>
</gene>
<name>A0A0N7G7J8_9VIRU</name>
<organism evidence="2 3">
    <name type="scientific">Chrysochromulina ericina virus CeV-01B</name>
    <dbReference type="NCBI Taxonomy" id="3070830"/>
    <lineage>
        <taxon>Viruses</taxon>
        <taxon>Varidnaviria</taxon>
        <taxon>Bamfordvirae</taxon>
        <taxon>Nucleocytoviricota</taxon>
        <taxon>Megaviricetes</taxon>
        <taxon>Imitervirales</taxon>
        <taxon>Mesomimiviridae</taxon>
        <taxon>Tethysvirus</taxon>
        <taxon>Tethysvirus raunefjordenense</taxon>
    </lineage>
</organism>
<evidence type="ECO:0000259" key="1">
    <source>
        <dbReference type="Pfam" id="PF19065"/>
    </source>
</evidence>
<dbReference type="Proteomes" id="UP000203826">
    <property type="component" value="Segment"/>
</dbReference>
<feature type="domain" description="Minor capsid protein P8 central region" evidence="1">
    <location>
        <begin position="40"/>
        <end position="160"/>
    </location>
</feature>
<dbReference type="KEGG" id="vg:26049391"/>
<dbReference type="InterPro" id="IPR043916">
    <property type="entry name" value="P8_CR"/>
</dbReference>
<keyword evidence="3" id="KW-1185">Reference proteome</keyword>
<accession>A0A0N7G7J8</accession>
<dbReference type="EMBL" id="KT820662">
    <property type="protein sequence ID" value="ALH22985.1"/>
    <property type="molecule type" value="Genomic_DNA"/>
</dbReference>
<proteinExistence type="predicted"/>
<sequence>MNFVSNGRVDILGPIGPQFQFADKIPIKQCVSFRDALTGQWTDTLLSCTFFSTENIQILQNAIRKGVYDRSNGQYIIAPQNCNELKIIMRSIFLQHANNLPCDIKHQIITLNNLVTNFAIEQVYKEAVSYIKYKIDASTLSVPISTPVNTSPKTNTLELQPFF</sequence>
<evidence type="ECO:0000313" key="2">
    <source>
        <dbReference type="EMBL" id="ALH22985.1"/>
    </source>
</evidence>
<protein>
    <recommendedName>
        <fullName evidence="1">Minor capsid protein P8 central region domain-containing protein</fullName>
    </recommendedName>
</protein>
<evidence type="ECO:0000313" key="3">
    <source>
        <dbReference type="Proteomes" id="UP000203826"/>
    </source>
</evidence>